<evidence type="ECO:0008006" key="3">
    <source>
        <dbReference type="Google" id="ProtNLM"/>
    </source>
</evidence>
<protein>
    <recommendedName>
        <fullName evidence="3">Reverse transcriptase Ty1/copia-type domain-containing protein</fullName>
    </recommendedName>
</protein>
<name>A0A5C7I4M5_9ROSI</name>
<dbReference type="EMBL" id="VAHF01000004">
    <property type="protein sequence ID" value="TXG64034.1"/>
    <property type="molecule type" value="Genomic_DNA"/>
</dbReference>
<reference evidence="2" key="1">
    <citation type="journal article" date="2019" name="Gigascience">
        <title>De novo genome assembly of the endangered Acer yangbiense, a plant species with extremely small populations endemic to Yunnan Province, China.</title>
        <authorList>
            <person name="Yang J."/>
            <person name="Wariss H.M."/>
            <person name="Tao L."/>
            <person name="Zhang R."/>
            <person name="Yun Q."/>
            <person name="Hollingsworth P."/>
            <person name="Dao Z."/>
            <person name="Luo G."/>
            <person name="Guo H."/>
            <person name="Ma Y."/>
            <person name="Sun W."/>
        </authorList>
    </citation>
    <scope>NUCLEOTIDE SEQUENCE [LARGE SCALE GENOMIC DNA]</scope>
    <source>
        <strain evidence="2">cv. Malutang</strain>
    </source>
</reference>
<dbReference type="OrthoDB" id="988515at2759"/>
<comment type="caution">
    <text evidence="1">The sequence shown here is derived from an EMBL/GenBank/DDBJ whole genome shotgun (WGS) entry which is preliminary data.</text>
</comment>
<proteinExistence type="predicted"/>
<dbReference type="Pfam" id="PF14223">
    <property type="entry name" value="Retrotran_gag_2"/>
    <property type="match status" value="1"/>
</dbReference>
<keyword evidence="2" id="KW-1185">Reference proteome</keyword>
<organism evidence="1 2">
    <name type="scientific">Acer yangbiense</name>
    <dbReference type="NCBI Taxonomy" id="1000413"/>
    <lineage>
        <taxon>Eukaryota</taxon>
        <taxon>Viridiplantae</taxon>
        <taxon>Streptophyta</taxon>
        <taxon>Embryophyta</taxon>
        <taxon>Tracheophyta</taxon>
        <taxon>Spermatophyta</taxon>
        <taxon>Magnoliopsida</taxon>
        <taxon>eudicotyledons</taxon>
        <taxon>Gunneridae</taxon>
        <taxon>Pentapetalae</taxon>
        <taxon>rosids</taxon>
        <taxon>malvids</taxon>
        <taxon>Sapindales</taxon>
        <taxon>Sapindaceae</taxon>
        <taxon>Hippocastanoideae</taxon>
        <taxon>Acereae</taxon>
        <taxon>Acer</taxon>
    </lineage>
</organism>
<dbReference type="AlphaFoldDB" id="A0A5C7I4M5"/>
<dbReference type="Proteomes" id="UP000323000">
    <property type="component" value="Chromosome 4"/>
</dbReference>
<evidence type="ECO:0000313" key="2">
    <source>
        <dbReference type="Proteomes" id="UP000323000"/>
    </source>
</evidence>
<accession>A0A5C7I4M5</accession>
<evidence type="ECO:0000313" key="1">
    <source>
        <dbReference type="EMBL" id="TXG64034.1"/>
    </source>
</evidence>
<sequence>MKTTVEVRLKLESLYMTESLSSRLYLKGRFFTFKMKDGKNMQDHIDEFNKLCLDLENIQIEYEDEDKALVLKFGPKRKKEGKEKDTANGDATVVE</sequence>
<gene>
    <name evidence="1" type="ORF">EZV62_011028</name>
</gene>